<protein>
    <submittedName>
        <fullName evidence="1">Uncharacterized protein</fullName>
    </submittedName>
</protein>
<dbReference type="GeneID" id="25313246"/>
<name>A0A0F4YDF6_RASE3</name>
<dbReference type="STRING" id="1408163.A0A0F4YDF6"/>
<organism evidence="1 2">
    <name type="scientific">Rasamsonia emersonii (strain ATCC 16479 / CBS 393.64 / IMI 116815)</name>
    <dbReference type="NCBI Taxonomy" id="1408163"/>
    <lineage>
        <taxon>Eukaryota</taxon>
        <taxon>Fungi</taxon>
        <taxon>Dikarya</taxon>
        <taxon>Ascomycota</taxon>
        <taxon>Pezizomycotina</taxon>
        <taxon>Eurotiomycetes</taxon>
        <taxon>Eurotiomycetidae</taxon>
        <taxon>Eurotiales</taxon>
        <taxon>Trichocomaceae</taxon>
        <taxon>Rasamsonia</taxon>
    </lineage>
</organism>
<evidence type="ECO:0000313" key="1">
    <source>
        <dbReference type="EMBL" id="KKA16237.1"/>
    </source>
</evidence>
<dbReference type="PANTHER" id="PTHR46411">
    <property type="entry name" value="FAMILY ATPASE, PUTATIVE-RELATED"/>
    <property type="match status" value="1"/>
</dbReference>
<gene>
    <name evidence="1" type="ORF">T310_10179</name>
</gene>
<evidence type="ECO:0000313" key="2">
    <source>
        <dbReference type="Proteomes" id="UP000053958"/>
    </source>
</evidence>
<dbReference type="Proteomes" id="UP000053958">
    <property type="component" value="Unassembled WGS sequence"/>
</dbReference>
<dbReference type="EMBL" id="LASV01000806">
    <property type="protein sequence ID" value="KKA16237.1"/>
    <property type="molecule type" value="Genomic_DNA"/>
</dbReference>
<dbReference type="SUPFAM" id="SSF52540">
    <property type="entry name" value="P-loop containing nucleoside triphosphate hydrolases"/>
    <property type="match status" value="1"/>
</dbReference>
<dbReference type="PANTHER" id="PTHR46411:SF3">
    <property type="entry name" value="AAA+ ATPASE DOMAIN-CONTAINING PROTEIN"/>
    <property type="match status" value="1"/>
</dbReference>
<dbReference type="Gene3D" id="3.40.50.300">
    <property type="entry name" value="P-loop containing nucleotide triphosphate hydrolases"/>
    <property type="match status" value="1"/>
</dbReference>
<dbReference type="InterPro" id="IPR027417">
    <property type="entry name" value="P-loop_NTPase"/>
</dbReference>
<accession>A0A0F4YDF6</accession>
<comment type="caution">
    <text evidence="1">The sequence shown here is derived from an EMBL/GenBank/DDBJ whole genome shotgun (WGS) entry which is preliminary data.</text>
</comment>
<proteinExistence type="predicted"/>
<reference evidence="1 2" key="1">
    <citation type="submission" date="2015-04" db="EMBL/GenBank/DDBJ databases">
        <authorList>
            <person name="Heijne W.H."/>
            <person name="Fedorova N.D."/>
            <person name="Nierman W.C."/>
            <person name="Vollebregt A.W."/>
            <person name="Zhao Z."/>
            <person name="Wu L."/>
            <person name="Kumar M."/>
            <person name="Stam H."/>
            <person name="van den Berg M.A."/>
            <person name="Pel H.J."/>
        </authorList>
    </citation>
    <scope>NUCLEOTIDE SEQUENCE [LARGE SCALE GENOMIC DNA]</scope>
    <source>
        <strain evidence="1 2">CBS 393.64</strain>
    </source>
</reference>
<keyword evidence="2" id="KW-1185">Reference proteome</keyword>
<dbReference type="RefSeq" id="XP_013322849.1">
    <property type="nucleotide sequence ID" value="XM_013467395.1"/>
</dbReference>
<dbReference type="OrthoDB" id="10042665at2759"/>
<dbReference type="AlphaFoldDB" id="A0A0F4YDF6"/>
<sequence>MRCETSQNHKSIQSNGMDRREMHDDLAICSPTVLGFCLDKKLWDERSYQWDSVELGLSAGLREFAVENVEEIRFTESPFDMLIIPGDKKRSSNLSPRAVSARQMKQGQAALQEWGRRLKPSRNELNGHPISSGDLSTRAEELEVQLTRTFRIVSDWKAVLFLKEADVYLQQRDSLQLGRNHLVATFLRTLEYYNGIFFLKTNLLTNFDVSILDRTHLKLRYDNLDSSVHWGIFNHFLSEAKADVKEEELSTFAEISLNGRQIKNVVEIARNVAINDSAKLCADHIQTALTASGYAIPTKGALPFDNSLYE</sequence>